<sequence>MSLLGLSRSQLHAKWKEWLSPDAVDQLCSSDRIVILHGDILLPNLGLTGLELDNVRNDINIIIHAASSINLIKPLHQLSGTIIEASNMVADLALTCGRMDRFVYVSTAFANTHYYARCDEIDVKINEAIYPLQHQCSVLDELEEVRKRGTSRAYEAESFPWAYAYAKHLTERLLYYKFNENASVEKLLVIRPSVIGPSQALPFPGYNMPLSSPCTVCVAGLALTPLRKIKIATKMSYPDLDTHQDEVPVDVVVDRLLCHLALGTHGCIHAVSGVRARTQFEPWRKVLTKIRRIPWEVQPEWVKGDWKSPDQHHLARLYAILGTSFAFSEDRTLAIYEKHTEIKDLGLQLFTDIDMSESFLSRARGMRYVMDRLAKRSSAPWPSEGLKDC</sequence>
<dbReference type="InterPro" id="IPR013120">
    <property type="entry name" value="FAR_NAD-bd"/>
</dbReference>
<evidence type="ECO:0000313" key="4">
    <source>
        <dbReference type="Proteomes" id="UP000234585"/>
    </source>
</evidence>
<dbReference type="OrthoDB" id="429813at2759"/>
<dbReference type="Proteomes" id="UP000234585">
    <property type="component" value="Unassembled WGS sequence"/>
</dbReference>
<evidence type="ECO:0000259" key="2">
    <source>
        <dbReference type="Pfam" id="PF07993"/>
    </source>
</evidence>
<keyword evidence="1" id="KW-0560">Oxidoreductase</keyword>
<evidence type="ECO:0000256" key="1">
    <source>
        <dbReference type="RuleBase" id="RU363097"/>
    </source>
</evidence>
<dbReference type="GeneID" id="36525011"/>
<dbReference type="EMBL" id="KZ559164">
    <property type="protein sequence ID" value="PLB35285.1"/>
    <property type="molecule type" value="Genomic_DNA"/>
</dbReference>
<keyword evidence="1" id="KW-0443">Lipid metabolism</keyword>
<reference evidence="3 4" key="1">
    <citation type="submission" date="2017-12" db="EMBL/GenBank/DDBJ databases">
        <authorList>
            <consortium name="DOE Joint Genome Institute"/>
            <person name="Haridas S."/>
            <person name="Kjaerbolling I."/>
            <person name="Vesth T.C."/>
            <person name="Frisvad J.C."/>
            <person name="Nybo J.L."/>
            <person name="Theobald S."/>
            <person name="Kuo A."/>
            <person name="Bowyer P."/>
            <person name="Matsuda Y."/>
            <person name="Mondo S."/>
            <person name="Lyhne E.K."/>
            <person name="Kogle M.E."/>
            <person name="Clum A."/>
            <person name="Lipzen A."/>
            <person name="Salamov A."/>
            <person name="Ngan C.Y."/>
            <person name="Daum C."/>
            <person name="Chiniquy J."/>
            <person name="Barry K."/>
            <person name="LaButti K."/>
            <person name="Simmons B.A."/>
            <person name="Magnuson J.K."/>
            <person name="Mortensen U.H."/>
            <person name="Larsen T.O."/>
            <person name="Grigoriev I.V."/>
            <person name="Baker S.E."/>
            <person name="Andersen M.R."/>
            <person name="Nordberg H.P."/>
            <person name="Cantor M.N."/>
            <person name="Hua S.X."/>
        </authorList>
    </citation>
    <scope>NUCLEOTIDE SEQUENCE [LARGE SCALE GENOMIC DNA]</scope>
    <source>
        <strain evidence="3 4">CBS 102.13</strain>
    </source>
</reference>
<protein>
    <recommendedName>
        <fullName evidence="1">Fatty acyl-CoA reductase</fullName>
        <ecNumber evidence="1">1.2.1.84</ecNumber>
    </recommendedName>
</protein>
<dbReference type="GO" id="GO:0035336">
    <property type="term" value="P:long-chain fatty-acyl-CoA metabolic process"/>
    <property type="evidence" value="ECO:0007669"/>
    <property type="project" value="TreeGrafter"/>
</dbReference>
<evidence type="ECO:0000313" key="3">
    <source>
        <dbReference type="EMBL" id="PLB35285.1"/>
    </source>
</evidence>
<dbReference type="Pfam" id="PF07993">
    <property type="entry name" value="NAD_binding_4"/>
    <property type="match status" value="1"/>
</dbReference>
<gene>
    <name evidence="3" type="ORF">BDW47DRAFT_133502</name>
</gene>
<dbReference type="EC" id="1.2.1.84" evidence="1"/>
<dbReference type="PANTHER" id="PTHR11011:SF45">
    <property type="entry name" value="FATTY ACYL-COA REDUCTASE CG8306-RELATED"/>
    <property type="match status" value="1"/>
</dbReference>
<proteinExistence type="inferred from homology"/>
<comment type="catalytic activity">
    <reaction evidence="1">
        <text>a long-chain fatty acyl-CoA + 2 NADPH + 2 H(+) = a long-chain primary fatty alcohol + 2 NADP(+) + CoA</text>
        <dbReference type="Rhea" id="RHEA:52716"/>
        <dbReference type="ChEBI" id="CHEBI:15378"/>
        <dbReference type="ChEBI" id="CHEBI:57287"/>
        <dbReference type="ChEBI" id="CHEBI:57783"/>
        <dbReference type="ChEBI" id="CHEBI:58349"/>
        <dbReference type="ChEBI" id="CHEBI:77396"/>
        <dbReference type="ChEBI" id="CHEBI:83139"/>
        <dbReference type="EC" id="1.2.1.84"/>
    </reaction>
</comment>
<comment type="function">
    <text evidence="1">Catalyzes the reduction of fatty acyl-CoA to fatty alcohols.</text>
</comment>
<dbReference type="Gene3D" id="3.40.50.720">
    <property type="entry name" value="NAD(P)-binding Rossmann-like Domain"/>
    <property type="match status" value="1"/>
</dbReference>
<dbReference type="InterPro" id="IPR026055">
    <property type="entry name" value="FAR"/>
</dbReference>
<keyword evidence="1" id="KW-0521">NADP</keyword>
<dbReference type="RefSeq" id="XP_024669297.1">
    <property type="nucleotide sequence ID" value="XM_024817851.1"/>
</dbReference>
<dbReference type="InterPro" id="IPR036291">
    <property type="entry name" value="NAD(P)-bd_dom_sf"/>
</dbReference>
<comment type="similarity">
    <text evidence="1">Belongs to the fatty acyl-CoA reductase family.</text>
</comment>
<accession>A0A2I2F3S1</accession>
<dbReference type="AlphaFoldDB" id="A0A2I2F3S1"/>
<dbReference type="STRING" id="41067.A0A2I2F3S1"/>
<dbReference type="GO" id="GO:0080019">
    <property type="term" value="F:alcohol-forming very long-chain fatty acyl-CoA reductase activity"/>
    <property type="evidence" value="ECO:0007669"/>
    <property type="project" value="InterPro"/>
</dbReference>
<keyword evidence="4" id="KW-1185">Reference proteome</keyword>
<dbReference type="GO" id="GO:0005777">
    <property type="term" value="C:peroxisome"/>
    <property type="evidence" value="ECO:0007669"/>
    <property type="project" value="TreeGrafter"/>
</dbReference>
<dbReference type="GO" id="GO:0102965">
    <property type="term" value="F:alcohol-forming long-chain fatty acyl-CoA reductase activity"/>
    <property type="evidence" value="ECO:0007669"/>
    <property type="project" value="UniProtKB-EC"/>
</dbReference>
<dbReference type="SUPFAM" id="SSF51735">
    <property type="entry name" value="NAD(P)-binding Rossmann-fold domains"/>
    <property type="match status" value="1"/>
</dbReference>
<dbReference type="PANTHER" id="PTHR11011">
    <property type="entry name" value="MALE STERILITY PROTEIN 2-RELATED"/>
    <property type="match status" value="1"/>
</dbReference>
<keyword evidence="1" id="KW-0444">Lipid biosynthesis</keyword>
<name>A0A2I2F3S1_ASPCN</name>
<feature type="domain" description="Thioester reductase (TE)" evidence="2">
    <location>
        <begin position="17"/>
        <end position="254"/>
    </location>
</feature>
<organism evidence="3 4">
    <name type="scientific">Aspergillus candidus</name>
    <dbReference type="NCBI Taxonomy" id="41067"/>
    <lineage>
        <taxon>Eukaryota</taxon>
        <taxon>Fungi</taxon>
        <taxon>Dikarya</taxon>
        <taxon>Ascomycota</taxon>
        <taxon>Pezizomycotina</taxon>
        <taxon>Eurotiomycetes</taxon>
        <taxon>Eurotiomycetidae</taxon>
        <taxon>Eurotiales</taxon>
        <taxon>Aspergillaceae</taxon>
        <taxon>Aspergillus</taxon>
        <taxon>Aspergillus subgen. Circumdati</taxon>
    </lineage>
</organism>